<feature type="compositionally biased region" description="Basic and acidic residues" evidence="1">
    <location>
        <begin position="725"/>
        <end position="736"/>
    </location>
</feature>
<feature type="compositionally biased region" description="Basic and acidic residues" evidence="1">
    <location>
        <begin position="179"/>
        <end position="192"/>
    </location>
</feature>
<feature type="region of interest" description="Disordered" evidence="1">
    <location>
        <begin position="701"/>
        <end position="757"/>
    </location>
</feature>
<organism evidence="2 3">
    <name type="scientific">Cladophialophora psammophila CBS 110553</name>
    <dbReference type="NCBI Taxonomy" id="1182543"/>
    <lineage>
        <taxon>Eukaryota</taxon>
        <taxon>Fungi</taxon>
        <taxon>Dikarya</taxon>
        <taxon>Ascomycota</taxon>
        <taxon>Pezizomycotina</taxon>
        <taxon>Eurotiomycetes</taxon>
        <taxon>Chaetothyriomycetidae</taxon>
        <taxon>Chaetothyriales</taxon>
        <taxon>Herpotrichiellaceae</taxon>
        <taxon>Cladophialophora</taxon>
    </lineage>
</organism>
<name>W9WRI3_9EURO</name>
<dbReference type="EMBL" id="AMGX01000008">
    <property type="protein sequence ID" value="EXJ70817.1"/>
    <property type="molecule type" value="Genomic_DNA"/>
</dbReference>
<dbReference type="GeneID" id="19190523"/>
<feature type="compositionally biased region" description="Acidic residues" evidence="1">
    <location>
        <begin position="579"/>
        <end position="589"/>
    </location>
</feature>
<feature type="compositionally biased region" description="Low complexity" evidence="1">
    <location>
        <begin position="352"/>
        <end position="364"/>
    </location>
</feature>
<feature type="compositionally biased region" description="Polar residues" evidence="1">
    <location>
        <begin position="854"/>
        <end position="867"/>
    </location>
</feature>
<dbReference type="OrthoDB" id="5288142at2759"/>
<reference evidence="2 3" key="1">
    <citation type="submission" date="2013-03" db="EMBL/GenBank/DDBJ databases">
        <title>The Genome Sequence of Cladophialophora psammophila CBS 110553.</title>
        <authorList>
            <consortium name="The Broad Institute Genomics Platform"/>
            <person name="Cuomo C."/>
            <person name="de Hoog S."/>
            <person name="Gorbushina A."/>
            <person name="Walker B."/>
            <person name="Young S.K."/>
            <person name="Zeng Q."/>
            <person name="Gargeya S."/>
            <person name="Fitzgerald M."/>
            <person name="Haas B."/>
            <person name="Abouelleil A."/>
            <person name="Allen A.W."/>
            <person name="Alvarado L."/>
            <person name="Arachchi H.M."/>
            <person name="Berlin A.M."/>
            <person name="Chapman S.B."/>
            <person name="Gainer-Dewar J."/>
            <person name="Goldberg J."/>
            <person name="Griggs A."/>
            <person name="Gujja S."/>
            <person name="Hansen M."/>
            <person name="Howarth C."/>
            <person name="Imamovic A."/>
            <person name="Ireland A."/>
            <person name="Larimer J."/>
            <person name="McCowan C."/>
            <person name="Murphy C."/>
            <person name="Pearson M."/>
            <person name="Poon T.W."/>
            <person name="Priest M."/>
            <person name="Roberts A."/>
            <person name="Saif S."/>
            <person name="Shea T."/>
            <person name="Sisk P."/>
            <person name="Sykes S."/>
            <person name="Wortman J."/>
            <person name="Nusbaum C."/>
            <person name="Birren B."/>
        </authorList>
    </citation>
    <scope>NUCLEOTIDE SEQUENCE [LARGE SCALE GENOMIC DNA]</scope>
    <source>
        <strain evidence="2 3">CBS 110553</strain>
    </source>
</reference>
<accession>W9WRI3</accession>
<comment type="caution">
    <text evidence="2">The sequence shown here is derived from an EMBL/GenBank/DDBJ whole genome shotgun (WGS) entry which is preliminary data.</text>
</comment>
<feature type="region of interest" description="Disordered" evidence="1">
    <location>
        <begin position="847"/>
        <end position="867"/>
    </location>
</feature>
<feature type="compositionally biased region" description="Polar residues" evidence="1">
    <location>
        <begin position="527"/>
        <end position="557"/>
    </location>
</feature>
<keyword evidence="3" id="KW-1185">Reference proteome</keyword>
<feature type="region of interest" description="Disordered" evidence="1">
    <location>
        <begin position="501"/>
        <end position="599"/>
    </location>
</feature>
<feature type="compositionally biased region" description="Basic and acidic residues" evidence="1">
    <location>
        <begin position="365"/>
        <end position="377"/>
    </location>
</feature>
<dbReference type="STRING" id="1182543.W9WRI3"/>
<protein>
    <submittedName>
        <fullName evidence="2">Uncharacterized protein</fullName>
    </submittedName>
</protein>
<feature type="region of interest" description="Disordered" evidence="1">
    <location>
        <begin position="347"/>
        <end position="377"/>
    </location>
</feature>
<feature type="region of interest" description="Disordered" evidence="1">
    <location>
        <begin position="168"/>
        <end position="201"/>
    </location>
</feature>
<sequence>MAYASVAQAEHEALYRESAGADSVHHHPQSYSHSRSPILPEISSPPLSLPLFDQFSRDGDLSMVSQAGPSSVGVGSLLKSLSSSQSYQMVEEDDYEEPMPSYPEPLASRLKMNGLPSAQDTPAFQKEDPPIRTASISRHLPLNHPTPDLQSLQGALVKNVERLEESAERLSMTSSLEDGLNKMKQDQKRLERQSSAPATLDNALRPAIHRQFSTGSWSNSIIGVNQTARLGGYSPSGYHITSPTGSIHSGPWPHQQQHIERHSSKGSRRGHVLPPLEGRPLEFSPERRASISIYPEDEVAPGASPRASEGSIQEERPTTSASNDTYRQAQAAFNDFDGVHYGSGPMSHERAASISRRISLSRPPLARDSKAYKEPQPGERMIYYPAPVPLMLNLPQRLSKFNISERDKRRLQALSGIPDEVRKSAVWLGEQDTAKLQGQSNALKLPPQLRASAFFEQPSVTQDLQLKNGSAVQTLDSILDAAAHAPVSAFTDHPIAGHLGKEVYGPDASPRKSTQLAEGKAKKRRSSLSTMLKTRRSSTALSSSGLVRSKSRGSQNLDGEDQPSGDELDRAAANSISPDADEISDEEEDKNVAPPGFSTAPTTLLAELQMRKEQQRLRNRTAADAFPNGMHSTLLELDAVTQLQQRARKTKHVTLAWEDHNEANKQNFDDEDVPLGVLFAEKDRADHTNAHRPIGLLEKRELEDNEPLSHRRARLRGGPLQTAKSEAKSQFEEESRPPVIEDVPGLSHDPLPEDEDETLAQRAARIKLEKEKGTGGQFTEELTSQLGLNVKSDVIPPASKTPDVEETLAQRRKRLKEEASTNPHTNPQLKPMHSLADLLQAHPVGTQPKPALPRTNSNQMHNATHNANWGYSQQNNAFNASYGYPNNVGYMNRGFGATLPSYMQQTYPYAYGNQPYIPDPMSGPPLDPKQRAQIDRWRQSIVQ</sequence>
<dbReference type="Proteomes" id="UP000019471">
    <property type="component" value="Unassembled WGS sequence"/>
</dbReference>
<proteinExistence type="predicted"/>
<feature type="region of interest" description="Disordered" evidence="1">
    <location>
        <begin position="244"/>
        <end position="324"/>
    </location>
</feature>
<dbReference type="eggNOG" id="ENOG502SA0I">
    <property type="taxonomic scope" value="Eukaryota"/>
</dbReference>
<evidence type="ECO:0000313" key="2">
    <source>
        <dbReference type="EMBL" id="EXJ70817.1"/>
    </source>
</evidence>
<dbReference type="RefSeq" id="XP_007744596.1">
    <property type="nucleotide sequence ID" value="XM_007746406.1"/>
</dbReference>
<evidence type="ECO:0000313" key="3">
    <source>
        <dbReference type="Proteomes" id="UP000019471"/>
    </source>
</evidence>
<evidence type="ECO:0000256" key="1">
    <source>
        <dbReference type="SAM" id="MobiDB-lite"/>
    </source>
</evidence>
<dbReference type="AlphaFoldDB" id="W9WRI3"/>
<feature type="region of interest" description="Disordered" evidence="1">
    <location>
        <begin position="17"/>
        <end position="43"/>
    </location>
</feature>
<dbReference type="HOGENOM" id="CLU_001373_0_0_1"/>
<gene>
    <name evidence="2" type="ORF">A1O5_05807</name>
</gene>